<gene>
    <name evidence="2" type="ORF">Cvel_25481</name>
</gene>
<dbReference type="PhylomeDB" id="A0A0G4HAA4"/>
<evidence type="ECO:0008006" key="3">
    <source>
        <dbReference type="Google" id="ProtNLM"/>
    </source>
</evidence>
<evidence type="ECO:0000313" key="2">
    <source>
        <dbReference type="EMBL" id="CEM40695.1"/>
    </source>
</evidence>
<dbReference type="VEuPathDB" id="CryptoDB:Cvel_25481"/>
<feature type="compositionally biased region" description="Basic and acidic residues" evidence="1">
    <location>
        <begin position="1"/>
        <end position="13"/>
    </location>
</feature>
<organism evidence="2">
    <name type="scientific">Chromera velia CCMP2878</name>
    <dbReference type="NCBI Taxonomy" id="1169474"/>
    <lineage>
        <taxon>Eukaryota</taxon>
        <taxon>Sar</taxon>
        <taxon>Alveolata</taxon>
        <taxon>Colpodellida</taxon>
        <taxon>Chromeraceae</taxon>
        <taxon>Chromera</taxon>
    </lineage>
</organism>
<evidence type="ECO:0000256" key="1">
    <source>
        <dbReference type="SAM" id="MobiDB-lite"/>
    </source>
</evidence>
<sequence length="192" mass="21578">MKEVDRRTLERLPRGQRPSTLEALRGKLPDASEPAIFLLSKMLSVDPHARWSAGECLRDDAWLANSPFVLQTPSEETGLSDVLSDAAGGDGDFVLDQQQQQPDVISQPPPLQSSTGVPPDSHERGTEEDSERRGETERVSVIPLEAFRFEVNHAAMTWQVQEGNETQLLQMYRSRFIAEQEVWCSRLHEPLS</sequence>
<feature type="compositionally biased region" description="Basic and acidic residues" evidence="1">
    <location>
        <begin position="120"/>
        <end position="137"/>
    </location>
</feature>
<feature type="compositionally biased region" description="Low complexity" evidence="1">
    <location>
        <begin position="97"/>
        <end position="106"/>
    </location>
</feature>
<proteinExistence type="predicted"/>
<dbReference type="Gene3D" id="1.10.510.10">
    <property type="entry name" value="Transferase(Phosphotransferase) domain 1"/>
    <property type="match status" value="1"/>
</dbReference>
<protein>
    <recommendedName>
        <fullName evidence="3">Protein kinase domain-containing protein</fullName>
    </recommendedName>
</protein>
<feature type="region of interest" description="Disordered" evidence="1">
    <location>
        <begin position="1"/>
        <end position="26"/>
    </location>
</feature>
<name>A0A0G4HAA4_9ALVE</name>
<reference evidence="2" key="1">
    <citation type="submission" date="2014-11" db="EMBL/GenBank/DDBJ databases">
        <authorList>
            <person name="Otto D Thomas"/>
            <person name="Naeem Raeece"/>
        </authorList>
    </citation>
    <scope>NUCLEOTIDE SEQUENCE</scope>
</reference>
<dbReference type="EMBL" id="CDMZ01002088">
    <property type="protein sequence ID" value="CEM40695.1"/>
    <property type="molecule type" value="Genomic_DNA"/>
</dbReference>
<feature type="region of interest" description="Disordered" evidence="1">
    <location>
        <begin position="80"/>
        <end position="137"/>
    </location>
</feature>
<dbReference type="AlphaFoldDB" id="A0A0G4HAA4"/>
<accession>A0A0G4HAA4</accession>